<dbReference type="OrthoDB" id="14252at2759"/>
<dbReference type="VEuPathDB" id="FungiDB:Malapachy_3216"/>
<dbReference type="STRING" id="77020.A0A0M9VR16"/>
<evidence type="ECO:0000256" key="1">
    <source>
        <dbReference type="SAM" id="MobiDB-lite"/>
    </source>
</evidence>
<feature type="signal peptide" evidence="3">
    <location>
        <begin position="1"/>
        <end position="17"/>
    </location>
</feature>
<dbReference type="InterPro" id="IPR036378">
    <property type="entry name" value="FAS1_dom_sf"/>
</dbReference>
<evidence type="ECO:0000259" key="4">
    <source>
        <dbReference type="PROSITE" id="PS50213"/>
    </source>
</evidence>
<name>A0A0M9VR16_9BASI</name>
<feature type="region of interest" description="Disordered" evidence="1">
    <location>
        <begin position="142"/>
        <end position="165"/>
    </location>
</feature>
<dbReference type="PROSITE" id="PS50213">
    <property type="entry name" value="FAS1"/>
    <property type="match status" value="4"/>
</dbReference>
<comment type="caution">
    <text evidence="5">The sequence shown here is derived from an EMBL/GenBank/DDBJ whole genome shotgun (WGS) entry which is preliminary data.</text>
</comment>
<protein>
    <recommendedName>
        <fullName evidence="4">FAS1 domain-containing protein</fullName>
    </recommendedName>
</protein>
<sequence>MRWLWFTLGLCAVPAFATQRAFQYGVHEFHNLVDLLPSHPELSTFTHLLQRTRLIPSLNRMQEMDLDGQGMTIFAPSNQAFEEASKSMEWLEFLTNSSTLPDNIHAKLRQHLWYHILNYTLPEEGPSKEFVETMHLPSRKRLFEPTRPGTVPQNPPNPGAEDDGQLLRGHGQLVRIERSKSGSLTKIGINHDGSQGATILSSDMRSSRGVLYIIDKVLDLPPTLNDFLTKQNISTLFRHFPDELLASLSTTPHLTMFLPTDRAWNKLSELERNYLLSASPQAEDDRMRVFGWHVSSQGLGHGYVAYASDLRKAGSVPMTSILGGVVNVTLKKNQSLYYGHARVIYEDILTENGVVHIIDGMHLPFGDLGMSVEKYLLGLQADRFVSLMHSAGLELYITQDPHEPPPPGAPKGPFTFLIPPSEELDKWYLSSTFLPSSSSSDMDIQEIREILKYHILPGNYSKDAVASSMVATELHPPGLSGAPQRLGITVKNSNITFGTVPSLRGPIPAGNSTVYLLGDVIRVPNDPVYTAAYHAFPTFVRALSKANLEKETRHAPLRTHLAPSEAAFTATGLVAKYLFNTHSDDLANVLSYHSIPGLWYSDTIPKNWTSLKTDEGSFLSLCRDNSGIHIKSDSVNITHHLTNIDTLTDTGVLHGTSHLHLPASVPITMNKLAQGTSAKQMITLLNRTGFDWVWNDTLTLDGFGNCGKQRLILLLPEDSAFAKINMTWYEQNPNQLKALVALHILLVDDCKPLPHMSLDLPLALTDEMEHISMLDKRSGGSSRYGSLAVRKTAVSEKNPLGLIIGIKGARARLGMQHAAQIVDFGRTNRPTTHSQVLSGGILSLDTVLEPYESDWLQRSVLYWQLGLVAVLLFLGMGIYYLRQWRAAYTRVLAEPLEGEEE</sequence>
<feature type="domain" description="FAS1" evidence="4">
    <location>
        <begin position="523"/>
        <end position="660"/>
    </location>
</feature>
<feature type="domain" description="FAS1" evidence="4">
    <location>
        <begin position="29"/>
        <end position="218"/>
    </location>
</feature>
<keyword evidence="2" id="KW-1133">Transmembrane helix</keyword>
<dbReference type="InterPro" id="IPR000782">
    <property type="entry name" value="FAS1_domain"/>
</dbReference>
<accession>A0A0M9VR16</accession>
<dbReference type="SUPFAM" id="SSF82153">
    <property type="entry name" value="FAS1 domain"/>
    <property type="match status" value="4"/>
</dbReference>
<feature type="domain" description="FAS1" evidence="4">
    <location>
        <begin position="221"/>
        <end position="362"/>
    </location>
</feature>
<keyword evidence="3" id="KW-0732">Signal</keyword>
<evidence type="ECO:0000256" key="3">
    <source>
        <dbReference type="SAM" id="SignalP"/>
    </source>
</evidence>
<keyword evidence="2" id="KW-0472">Membrane</keyword>
<dbReference type="PANTHER" id="PTHR10900">
    <property type="entry name" value="PERIOSTIN-RELATED"/>
    <property type="match status" value="1"/>
</dbReference>
<feature type="transmembrane region" description="Helical" evidence="2">
    <location>
        <begin position="861"/>
        <end position="881"/>
    </location>
</feature>
<dbReference type="PANTHER" id="PTHR10900:SF77">
    <property type="entry name" value="FI19380P1"/>
    <property type="match status" value="1"/>
</dbReference>
<evidence type="ECO:0000313" key="6">
    <source>
        <dbReference type="Proteomes" id="UP000037751"/>
    </source>
</evidence>
<dbReference type="RefSeq" id="XP_017993734.1">
    <property type="nucleotide sequence ID" value="XM_018137693.1"/>
</dbReference>
<dbReference type="Proteomes" id="UP000037751">
    <property type="component" value="Unassembled WGS sequence"/>
</dbReference>
<proteinExistence type="predicted"/>
<feature type="domain" description="FAS1" evidence="4">
    <location>
        <begin position="368"/>
        <end position="521"/>
    </location>
</feature>
<keyword evidence="2" id="KW-0812">Transmembrane</keyword>
<dbReference type="SMART" id="SM00554">
    <property type="entry name" value="FAS1"/>
    <property type="match status" value="4"/>
</dbReference>
<evidence type="ECO:0000256" key="2">
    <source>
        <dbReference type="SAM" id="Phobius"/>
    </source>
</evidence>
<reference evidence="5 6" key="1">
    <citation type="submission" date="2015-07" db="EMBL/GenBank/DDBJ databases">
        <title>Draft Genome Sequence of Malassezia furfur CBS1878 and Malassezia pachydermatis CBS1879.</title>
        <authorList>
            <person name="Triana S."/>
            <person name="Ohm R."/>
            <person name="Gonzalez A."/>
            <person name="DeCock H."/>
            <person name="Restrepo S."/>
            <person name="Celis A."/>
        </authorList>
    </citation>
    <scope>NUCLEOTIDE SEQUENCE [LARGE SCALE GENOMIC DNA]</scope>
    <source>
        <strain evidence="5 6">CBS 1879</strain>
    </source>
</reference>
<feature type="chain" id="PRO_5005839214" description="FAS1 domain-containing protein" evidence="3">
    <location>
        <begin position="18"/>
        <end position="901"/>
    </location>
</feature>
<dbReference type="AlphaFoldDB" id="A0A0M9VR16"/>
<dbReference type="GeneID" id="28729569"/>
<keyword evidence="6" id="KW-1185">Reference proteome</keyword>
<organism evidence="5 6">
    <name type="scientific">Malassezia pachydermatis</name>
    <dbReference type="NCBI Taxonomy" id="77020"/>
    <lineage>
        <taxon>Eukaryota</taxon>
        <taxon>Fungi</taxon>
        <taxon>Dikarya</taxon>
        <taxon>Basidiomycota</taxon>
        <taxon>Ustilaginomycotina</taxon>
        <taxon>Malasseziomycetes</taxon>
        <taxon>Malasseziales</taxon>
        <taxon>Malasseziaceae</taxon>
        <taxon>Malassezia</taxon>
    </lineage>
</organism>
<evidence type="ECO:0000313" key="5">
    <source>
        <dbReference type="EMBL" id="KOS16102.1"/>
    </source>
</evidence>
<dbReference type="InterPro" id="IPR050904">
    <property type="entry name" value="Adhesion/Biosynth-related"/>
</dbReference>
<dbReference type="Pfam" id="PF02469">
    <property type="entry name" value="Fasciclin"/>
    <property type="match status" value="4"/>
</dbReference>
<dbReference type="EMBL" id="LGAV01000001">
    <property type="protein sequence ID" value="KOS16102.1"/>
    <property type="molecule type" value="Genomic_DNA"/>
</dbReference>
<dbReference type="Gene3D" id="2.30.180.10">
    <property type="entry name" value="FAS1 domain"/>
    <property type="match status" value="4"/>
</dbReference>
<gene>
    <name evidence="5" type="ORF">Malapachy_3216</name>
</gene>